<organism evidence="1 2">
    <name type="scientific">Ladona fulva</name>
    <name type="common">Scarce chaser dragonfly</name>
    <name type="synonym">Libellula fulva</name>
    <dbReference type="NCBI Taxonomy" id="123851"/>
    <lineage>
        <taxon>Eukaryota</taxon>
        <taxon>Metazoa</taxon>
        <taxon>Ecdysozoa</taxon>
        <taxon>Arthropoda</taxon>
        <taxon>Hexapoda</taxon>
        <taxon>Insecta</taxon>
        <taxon>Pterygota</taxon>
        <taxon>Palaeoptera</taxon>
        <taxon>Odonata</taxon>
        <taxon>Epiprocta</taxon>
        <taxon>Anisoptera</taxon>
        <taxon>Libelluloidea</taxon>
        <taxon>Libellulidae</taxon>
        <taxon>Ladona</taxon>
    </lineage>
</organism>
<comment type="caution">
    <text evidence="1">The sequence shown here is derived from an EMBL/GenBank/DDBJ whole genome shotgun (WGS) entry which is preliminary data.</text>
</comment>
<keyword evidence="2" id="KW-1185">Reference proteome</keyword>
<protein>
    <submittedName>
        <fullName evidence="1">Uncharacterized protein</fullName>
    </submittedName>
</protein>
<reference evidence="1" key="1">
    <citation type="submission" date="2013-04" db="EMBL/GenBank/DDBJ databases">
        <authorList>
            <person name="Qu J."/>
            <person name="Murali S.C."/>
            <person name="Bandaranaike D."/>
            <person name="Bellair M."/>
            <person name="Blankenburg K."/>
            <person name="Chao H."/>
            <person name="Dinh H."/>
            <person name="Doddapaneni H."/>
            <person name="Downs B."/>
            <person name="Dugan-Rocha S."/>
            <person name="Elkadiri S."/>
            <person name="Gnanaolivu R.D."/>
            <person name="Hernandez B."/>
            <person name="Javaid M."/>
            <person name="Jayaseelan J.C."/>
            <person name="Lee S."/>
            <person name="Li M."/>
            <person name="Ming W."/>
            <person name="Munidasa M."/>
            <person name="Muniz J."/>
            <person name="Nguyen L."/>
            <person name="Ongeri F."/>
            <person name="Osuji N."/>
            <person name="Pu L.-L."/>
            <person name="Puazo M."/>
            <person name="Qu C."/>
            <person name="Quiroz J."/>
            <person name="Raj R."/>
            <person name="Weissenberger G."/>
            <person name="Xin Y."/>
            <person name="Zou X."/>
            <person name="Han Y."/>
            <person name="Richards S."/>
            <person name="Worley K."/>
            <person name="Muzny D."/>
            <person name="Gibbs R."/>
        </authorList>
    </citation>
    <scope>NUCLEOTIDE SEQUENCE</scope>
    <source>
        <strain evidence="1">Sampled in the wild</strain>
    </source>
</reference>
<dbReference type="Proteomes" id="UP000792457">
    <property type="component" value="Unassembled WGS sequence"/>
</dbReference>
<reference evidence="1" key="2">
    <citation type="submission" date="2017-10" db="EMBL/GenBank/DDBJ databases">
        <title>Ladona fulva Genome sequencing and assembly.</title>
        <authorList>
            <person name="Murali S."/>
            <person name="Richards S."/>
            <person name="Bandaranaike D."/>
            <person name="Bellair M."/>
            <person name="Blankenburg K."/>
            <person name="Chao H."/>
            <person name="Dinh H."/>
            <person name="Doddapaneni H."/>
            <person name="Dugan-Rocha S."/>
            <person name="Elkadiri S."/>
            <person name="Gnanaolivu R."/>
            <person name="Hernandez B."/>
            <person name="Skinner E."/>
            <person name="Javaid M."/>
            <person name="Lee S."/>
            <person name="Li M."/>
            <person name="Ming W."/>
            <person name="Munidasa M."/>
            <person name="Muniz J."/>
            <person name="Nguyen L."/>
            <person name="Hughes D."/>
            <person name="Osuji N."/>
            <person name="Pu L.-L."/>
            <person name="Puazo M."/>
            <person name="Qu C."/>
            <person name="Quiroz J."/>
            <person name="Raj R."/>
            <person name="Weissenberger G."/>
            <person name="Xin Y."/>
            <person name="Zou X."/>
            <person name="Han Y."/>
            <person name="Worley K."/>
            <person name="Muzny D."/>
            <person name="Gibbs R."/>
        </authorList>
    </citation>
    <scope>NUCLEOTIDE SEQUENCE</scope>
    <source>
        <strain evidence="1">Sampled in the wild</strain>
    </source>
</reference>
<name>A0A8K0P3Y2_LADFU</name>
<feature type="non-terminal residue" evidence="1">
    <location>
        <position position="1"/>
    </location>
</feature>
<accession>A0A8K0P3Y2</accession>
<evidence type="ECO:0000313" key="2">
    <source>
        <dbReference type="Proteomes" id="UP000792457"/>
    </source>
</evidence>
<sequence length="62" mass="7143">MTWSTQVSCVKHFFNMKIKAGPVVDILGDEMTSKLRDTSELQDARCEAYEAVLFEIFVERID</sequence>
<gene>
    <name evidence="1" type="ORF">J437_LFUL012685</name>
</gene>
<evidence type="ECO:0000313" key="1">
    <source>
        <dbReference type="EMBL" id="KAG8232791.1"/>
    </source>
</evidence>
<proteinExistence type="predicted"/>
<dbReference type="EMBL" id="KZ308652">
    <property type="protein sequence ID" value="KAG8232791.1"/>
    <property type="molecule type" value="Genomic_DNA"/>
</dbReference>
<dbReference type="AlphaFoldDB" id="A0A8K0P3Y2"/>